<evidence type="ECO:0000256" key="4">
    <source>
        <dbReference type="SAM" id="MobiDB-lite"/>
    </source>
</evidence>
<evidence type="ECO:0000313" key="7">
    <source>
        <dbReference type="Proteomes" id="UP000298327"/>
    </source>
</evidence>
<feature type="region of interest" description="Disordered" evidence="4">
    <location>
        <begin position="513"/>
        <end position="560"/>
    </location>
</feature>
<dbReference type="InterPro" id="IPR035979">
    <property type="entry name" value="RBD_domain_sf"/>
</dbReference>
<protein>
    <recommendedName>
        <fullName evidence="5">RRM domain-containing protein</fullName>
    </recommendedName>
</protein>
<dbReference type="SUPFAM" id="SSF54928">
    <property type="entry name" value="RNA-binding domain, RBD"/>
    <property type="match status" value="2"/>
</dbReference>
<feature type="compositionally biased region" description="Basic residues" evidence="4">
    <location>
        <begin position="778"/>
        <end position="787"/>
    </location>
</feature>
<feature type="compositionally biased region" description="Basic and acidic residues" evidence="4">
    <location>
        <begin position="766"/>
        <end position="777"/>
    </location>
</feature>
<dbReference type="EMBL" id="SEOQ01000753">
    <property type="protein sequence ID" value="TFY57408.1"/>
    <property type="molecule type" value="Genomic_DNA"/>
</dbReference>
<evidence type="ECO:0000256" key="2">
    <source>
        <dbReference type="ARBA" id="ARBA00022884"/>
    </source>
</evidence>
<evidence type="ECO:0000313" key="6">
    <source>
        <dbReference type="EMBL" id="TFY57408.1"/>
    </source>
</evidence>
<sequence>PRSPLKPSSPPQPPISPPRARTTSNGVAISNGSDANNGNANVASSTPTPTACTPVSAVPQPLDPSSYVDATSTPAASAVDAHATQHVQVPVAADAPAAGNIPDLAPASIHGGVAIEPQPPQTAAMVQDDETTGSFKTPNVYINGLPPNFPEENLFEMTKDFGPVVSVRTFTRHVSERPSSVNSGYGFVLFETIDGAEKCIESLRRYRNLHPSFSKQIHKIPGTSYAALASSTSGAISPSPSVSSASDAGTAGSETFKARMERLKDESSTNLYMEGLPLSIDEATLGALVNPHVIKSSRFFQTKLSHPPRIIAFVRLESRAACEDIIERLHGRMVRGHDDDPGSRISVRFADSAEQRELRRSERTGREGEPSPSRLSMAQAALLNLQGQQLRGSHVAALTHSQSMQLPRNQQYPVDANLARHAYSRLPMHPLTSQYPSPRSPLPSSMSMPTYLNGYDNAQRDARAREEAERELALRNNVAHVHAGMRAGNGRNNTLTGSMAKLSLAKEFVPKGLLSRMQPRSKAADGYQDGYAQPSRPRGHSQSRAGGYGAPSLSHVNFMPSMSEDDFHATAQRRGGLQSDLVQSVPYDNNTLSPGAAYREHDAGHAHGATQTIYEEPEPKEQNARLSSTLDFVFADTDSPDQQQGQSHIRSTTLPPHFTLGGGVAGGRLGGLLSPDLGSAGGARGHSDAHRLASQTLASRLNIATASPHLAAGTGTGAASDSPLLVPSPALTYNSSSSSRTPSTLSPSTPFFGSFSHAGEGFGADVYKDTKDGDHGHSHGVHGHAHTQHQAFGARSKMRAGSQ</sequence>
<reference evidence="6 7" key="1">
    <citation type="submission" date="2019-02" db="EMBL/GenBank/DDBJ databases">
        <title>Genome sequencing of the rare red list fungi Dentipellis fragilis.</title>
        <authorList>
            <person name="Buettner E."/>
            <person name="Kellner H."/>
        </authorList>
    </citation>
    <scope>NUCLEOTIDE SEQUENCE [LARGE SCALE GENOMIC DNA]</scope>
    <source>
        <strain evidence="6 7">DSM 105465</strain>
    </source>
</reference>
<evidence type="ECO:0000259" key="5">
    <source>
        <dbReference type="PROSITE" id="PS50102"/>
    </source>
</evidence>
<dbReference type="Proteomes" id="UP000298327">
    <property type="component" value="Unassembled WGS sequence"/>
</dbReference>
<dbReference type="Gene3D" id="3.30.70.330">
    <property type="match status" value="2"/>
</dbReference>
<organism evidence="6 7">
    <name type="scientific">Dentipellis fragilis</name>
    <dbReference type="NCBI Taxonomy" id="205917"/>
    <lineage>
        <taxon>Eukaryota</taxon>
        <taxon>Fungi</taxon>
        <taxon>Dikarya</taxon>
        <taxon>Basidiomycota</taxon>
        <taxon>Agaricomycotina</taxon>
        <taxon>Agaricomycetes</taxon>
        <taxon>Russulales</taxon>
        <taxon>Hericiaceae</taxon>
        <taxon>Dentipellis</taxon>
    </lineage>
</organism>
<feature type="compositionally biased region" description="Pro residues" evidence="4">
    <location>
        <begin position="1"/>
        <end position="17"/>
    </location>
</feature>
<name>A0A4Y9Y667_9AGAM</name>
<feature type="region of interest" description="Disordered" evidence="4">
    <location>
        <begin position="1"/>
        <end position="58"/>
    </location>
</feature>
<dbReference type="OrthoDB" id="271725at2759"/>
<feature type="compositionally biased region" description="Low complexity" evidence="4">
    <location>
        <begin position="28"/>
        <end position="58"/>
    </location>
</feature>
<keyword evidence="7" id="KW-1185">Reference proteome</keyword>
<dbReference type="SMART" id="SM00360">
    <property type="entry name" value="RRM"/>
    <property type="match status" value="2"/>
</dbReference>
<accession>A0A4Y9Y667</accession>
<feature type="domain" description="RRM" evidence="5">
    <location>
        <begin position="138"/>
        <end position="216"/>
    </location>
</feature>
<evidence type="ECO:0000256" key="1">
    <source>
        <dbReference type="ARBA" id="ARBA00022737"/>
    </source>
</evidence>
<feature type="compositionally biased region" description="Basic and acidic residues" evidence="4">
    <location>
        <begin position="351"/>
        <end position="369"/>
    </location>
</feature>
<dbReference type="PANTHER" id="PTHR24012">
    <property type="entry name" value="RNA BINDING PROTEIN"/>
    <property type="match status" value="1"/>
</dbReference>
<dbReference type="InterPro" id="IPR000504">
    <property type="entry name" value="RRM_dom"/>
</dbReference>
<gene>
    <name evidence="6" type="ORF">EVG20_g8562</name>
</gene>
<proteinExistence type="predicted"/>
<feature type="non-terminal residue" evidence="6">
    <location>
        <position position="1"/>
    </location>
</feature>
<comment type="caution">
    <text evidence="6">The sequence shown here is derived from an EMBL/GenBank/DDBJ whole genome shotgun (WGS) entry which is preliminary data.</text>
</comment>
<feature type="region of interest" description="Disordered" evidence="4">
    <location>
        <begin position="335"/>
        <end position="374"/>
    </location>
</feature>
<dbReference type="AlphaFoldDB" id="A0A4Y9Y667"/>
<feature type="region of interest" description="Disordered" evidence="4">
    <location>
        <begin position="766"/>
        <end position="803"/>
    </location>
</feature>
<keyword evidence="2 3" id="KW-0694">RNA-binding</keyword>
<dbReference type="PROSITE" id="PS50102">
    <property type="entry name" value="RRM"/>
    <property type="match status" value="2"/>
</dbReference>
<keyword evidence="1" id="KW-0677">Repeat</keyword>
<dbReference type="GO" id="GO:0003723">
    <property type="term" value="F:RNA binding"/>
    <property type="evidence" value="ECO:0007669"/>
    <property type="project" value="UniProtKB-UniRule"/>
</dbReference>
<feature type="domain" description="RRM" evidence="5">
    <location>
        <begin position="269"/>
        <end position="352"/>
    </location>
</feature>
<dbReference type="InterPro" id="IPR012677">
    <property type="entry name" value="Nucleotide-bd_a/b_plait_sf"/>
</dbReference>
<dbReference type="Pfam" id="PF00076">
    <property type="entry name" value="RRM_1"/>
    <property type="match status" value="1"/>
</dbReference>
<evidence type="ECO:0000256" key="3">
    <source>
        <dbReference type="PROSITE-ProRule" id="PRU00176"/>
    </source>
</evidence>